<evidence type="ECO:0000256" key="1">
    <source>
        <dbReference type="SAM" id="MobiDB-lite"/>
    </source>
</evidence>
<name>A0A382NV83_9ZZZZ</name>
<dbReference type="AlphaFoldDB" id="A0A382NV83"/>
<accession>A0A382NV83</accession>
<feature type="domain" description="4Fe-4S ferredoxin-type" evidence="2">
    <location>
        <begin position="286"/>
        <end position="319"/>
    </location>
</feature>
<reference evidence="3" key="1">
    <citation type="submission" date="2018-05" db="EMBL/GenBank/DDBJ databases">
        <authorList>
            <person name="Lanie J.A."/>
            <person name="Ng W.-L."/>
            <person name="Kazmierczak K.M."/>
            <person name="Andrzejewski T.M."/>
            <person name="Davidsen T.M."/>
            <person name="Wayne K.J."/>
            <person name="Tettelin H."/>
            <person name="Glass J.I."/>
            <person name="Rusch D."/>
            <person name="Podicherti R."/>
            <person name="Tsui H.-C.T."/>
            <person name="Winkler M.E."/>
        </authorList>
    </citation>
    <scope>NUCLEOTIDE SEQUENCE</scope>
</reference>
<dbReference type="PROSITE" id="PS51379">
    <property type="entry name" value="4FE4S_FER_2"/>
    <property type="match status" value="2"/>
</dbReference>
<dbReference type="SUPFAM" id="SSF54862">
    <property type="entry name" value="4Fe-4S ferredoxins"/>
    <property type="match status" value="1"/>
</dbReference>
<protein>
    <recommendedName>
        <fullName evidence="2">4Fe-4S ferredoxin-type domain-containing protein</fullName>
    </recommendedName>
</protein>
<feature type="compositionally biased region" description="Basic and acidic residues" evidence="1">
    <location>
        <begin position="56"/>
        <end position="68"/>
    </location>
</feature>
<dbReference type="InterPro" id="IPR017896">
    <property type="entry name" value="4Fe4S_Fe-S-bd"/>
</dbReference>
<evidence type="ECO:0000259" key="2">
    <source>
        <dbReference type="PROSITE" id="PS51379"/>
    </source>
</evidence>
<feature type="region of interest" description="Disordered" evidence="1">
    <location>
        <begin position="14"/>
        <end position="68"/>
    </location>
</feature>
<feature type="non-terminal residue" evidence="3">
    <location>
        <position position="361"/>
    </location>
</feature>
<dbReference type="EMBL" id="UINC01102200">
    <property type="protein sequence ID" value="SVC63632.1"/>
    <property type="molecule type" value="Genomic_DNA"/>
</dbReference>
<evidence type="ECO:0000313" key="3">
    <source>
        <dbReference type="EMBL" id="SVC63632.1"/>
    </source>
</evidence>
<feature type="compositionally biased region" description="Acidic residues" evidence="1">
    <location>
        <begin position="89"/>
        <end position="107"/>
    </location>
</feature>
<sequence>MDFRYRLAKKTFKNKKIPQKRAPGMDVISHDQRGDDSSPEINPLSLDKQTVTQKPKPPEEEKQLSRRDLFSFGNFMKSAAELDAKPIEETDEETIEEELENSIESDESVTMLATESEEDSPKAEKKGFFKRLISRLRPGSKPDEATLTSADPVKAEFEAPEEESSLSKTPEKSNKTKTQRNDAPKELDEVVGEEDDVDPEYDRRGLIKQGVHFFAKPAVQSVQNKIEKVNETVDKFTKRVPLLRPPGAITERQFLQDCTRCDKCIHACPKDAILKAPKKFGFLVMGTPYIDPMKNPCVMCDDLPCISACPDSALLPVESPADVNMGYAMLDKKKCQAYGDTFCQQCIIDCPIPGAITQNQD</sequence>
<dbReference type="InterPro" id="IPR017900">
    <property type="entry name" value="4Fe4S_Fe_S_CS"/>
</dbReference>
<organism evidence="3">
    <name type="scientific">marine metagenome</name>
    <dbReference type="NCBI Taxonomy" id="408172"/>
    <lineage>
        <taxon>unclassified sequences</taxon>
        <taxon>metagenomes</taxon>
        <taxon>ecological metagenomes</taxon>
    </lineage>
</organism>
<dbReference type="PROSITE" id="PS00198">
    <property type="entry name" value="4FE4S_FER_1"/>
    <property type="match status" value="1"/>
</dbReference>
<feature type="compositionally biased region" description="Basic and acidic residues" evidence="1">
    <location>
        <begin position="169"/>
        <end position="188"/>
    </location>
</feature>
<feature type="region of interest" description="Disordered" evidence="1">
    <location>
        <begin position="80"/>
        <end position="196"/>
    </location>
</feature>
<dbReference type="CDD" id="cd16373">
    <property type="entry name" value="DMSOR_beta_like"/>
    <property type="match status" value="1"/>
</dbReference>
<proteinExistence type="predicted"/>
<dbReference type="Gene3D" id="3.30.70.20">
    <property type="match status" value="1"/>
</dbReference>
<gene>
    <name evidence="3" type="ORF">METZ01_LOCUS316486</name>
</gene>
<feature type="domain" description="4Fe-4S ferredoxin-type" evidence="2">
    <location>
        <begin position="250"/>
        <end position="278"/>
    </location>
</feature>